<reference evidence="1" key="1">
    <citation type="submission" date="2013-07" db="EMBL/GenBank/DDBJ databases">
        <title>Sub-species coevolution in mutualistic symbiosis.</title>
        <authorList>
            <person name="Murfin K."/>
            <person name="Klassen J."/>
            <person name="Lee M."/>
            <person name="Forst S."/>
            <person name="Stock P."/>
            <person name="Goodrich-Blair H."/>
        </authorList>
    </citation>
    <scope>NUCLEOTIDE SEQUENCE [LARGE SCALE GENOMIC DNA]</scope>
    <source>
        <strain evidence="1">Feltiae Moldova</strain>
    </source>
</reference>
<gene>
    <name evidence="1" type="ORF">XBFM1_2560010</name>
</gene>
<dbReference type="Proteomes" id="UP000028487">
    <property type="component" value="Unassembled WGS sequence"/>
</dbReference>
<comment type="caution">
    <text evidence="1">The sequence shown here is derived from an EMBL/GenBank/DDBJ whole genome shotgun (WGS) entry which is preliminary data.</text>
</comment>
<name>A0A077NTR2_XENBV</name>
<organism evidence="1">
    <name type="scientific">Xenorhabdus bovienii str. feltiae Moldova</name>
    <dbReference type="NCBI Taxonomy" id="1398200"/>
    <lineage>
        <taxon>Bacteria</taxon>
        <taxon>Pseudomonadati</taxon>
        <taxon>Pseudomonadota</taxon>
        <taxon>Gammaproteobacteria</taxon>
        <taxon>Enterobacterales</taxon>
        <taxon>Morganellaceae</taxon>
        <taxon>Xenorhabdus</taxon>
    </lineage>
</organism>
<dbReference type="AlphaFoldDB" id="A0A077NTR2"/>
<sequence length="54" mass="6533">MHAQMCRNNKARPQERKKTIKFASSVRRINLNKVMDEVVMTPKRYNDIFQYMSQ</sequence>
<dbReference type="HOGENOM" id="CLU_3049426_0_0_6"/>
<evidence type="ECO:0000313" key="1">
    <source>
        <dbReference type="EMBL" id="CDH02250.1"/>
    </source>
</evidence>
<dbReference type="EMBL" id="CBSV010000175">
    <property type="protein sequence ID" value="CDH02250.1"/>
    <property type="molecule type" value="Genomic_DNA"/>
</dbReference>
<protein>
    <submittedName>
        <fullName evidence="1">Uncharacterized protein</fullName>
    </submittedName>
</protein>
<proteinExistence type="predicted"/>
<accession>A0A077NTR2</accession>